<gene>
    <name evidence="2" type="ORF">LSTR_LSTR007192</name>
</gene>
<evidence type="ECO:0000256" key="1">
    <source>
        <dbReference type="SAM" id="MobiDB-lite"/>
    </source>
</evidence>
<comment type="caution">
    <text evidence="2">The sequence shown here is derived from an EMBL/GenBank/DDBJ whole genome shotgun (WGS) entry which is preliminary data.</text>
</comment>
<protein>
    <recommendedName>
        <fullName evidence="4">Male-enhanced antigen 1</fullName>
    </recommendedName>
</protein>
<organism evidence="2 3">
    <name type="scientific">Laodelphax striatellus</name>
    <name type="common">Small brown planthopper</name>
    <name type="synonym">Delphax striatella</name>
    <dbReference type="NCBI Taxonomy" id="195883"/>
    <lineage>
        <taxon>Eukaryota</taxon>
        <taxon>Metazoa</taxon>
        <taxon>Ecdysozoa</taxon>
        <taxon>Arthropoda</taxon>
        <taxon>Hexapoda</taxon>
        <taxon>Insecta</taxon>
        <taxon>Pterygota</taxon>
        <taxon>Neoptera</taxon>
        <taxon>Paraneoptera</taxon>
        <taxon>Hemiptera</taxon>
        <taxon>Auchenorrhyncha</taxon>
        <taxon>Fulgoroidea</taxon>
        <taxon>Delphacidae</taxon>
        <taxon>Criomorphinae</taxon>
        <taxon>Laodelphax</taxon>
    </lineage>
</organism>
<dbReference type="AlphaFoldDB" id="A0A482WXQ8"/>
<dbReference type="Pfam" id="PF06910">
    <property type="entry name" value="MEA1"/>
    <property type="match status" value="1"/>
</dbReference>
<dbReference type="EMBL" id="QKKF02023298">
    <property type="protein sequence ID" value="RZF37830.1"/>
    <property type="molecule type" value="Genomic_DNA"/>
</dbReference>
<reference evidence="2 3" key="1">
    <citation type="journal article" date="2017" name="Gigascience">
        <title>Genome sequence of the small brown planthopper, Laodelphax striatellus.</title>
        <authorList>
            <person name="Zhu J."/>
            <person name="Jiang F."/>
            <person name="Wang X."/>
            <person name="Yang P."/>
            <person name="Bao Y."/>
            <person name="Zhao W."/>
            <person name="Wang W."/>
            <person name="Lu H."/>
            <person name="Wang Q."/>
            <person name="Cui N."/>
            <person name="Li J."/>
            <person name="Chen X."/>
            <person name="Luo L."/>
            <person name="Yu J."/>
            <person name="Kang L."/>
            <person name="Cui F."/>
        </authorList>
    </citation>
    <scope>NUCLEOTIDE SEQUENCE [LARGE SCALE GENOMIC DNA]</scope>
    <source>
        <strain evidence="2">Lst14</strain>
    </source>
</reference>
<evidence type="ECO:0000313" key="2">
    <source>
        <dbReference type="EMBL" id="RZF37830.1"/>
    </source>
</evidence>
<dbReference type="Proteomes" id="UP000291343">
    <property type="component" value="Unassembled WGS sequence"/>
</dbReference>
<accession>A0A482WXQ8</accession>
<feature type="region of interest" description="Disordered" evidence="1">
    <location>
        <begin position="1"/>
        <end position="97"/>
    </location>
</feature>
<name>A0A482WXQ8_LAOST</name>
<dbReference type="SMR" id="A0A482WXQ8"/>
<feature type="region of interest" description="Disordered" evidence="1">
    <location>
        <begin position="152"/>
        <end position="174"/>
    </location>
</feature>
<evidence type="ECO:0000313" key="3">
    <source>
        <dbReference type="Proteomes" id="UP000291343"/>
    </source>
</evidence>
<dbReference type="OrthoDB" id="6601824at2759"/>
<evidence type="ECO:0008006" key="4">
    <source>
        <dbReference type="Google" id="ProtNLM"/>
    </source>
</evidence>
<keyword evidence="3" id="KW-1185">Reference proteome</keyword>
<feature type="compositionally biased region" description="Polar residues" evidence="1">
    <location>
        <begin position="76"/>
        <end position="97"/>
    </location>
</feature>
<dbReference type="InParanoid" id="A0A482WXQ8"/>
<proteinExistence type="predicted"/>
<sequence>MVKSWAPEPPEDRDDHLPVLSSEHLIFPQSEDSDDMHDHTDPPTGYTLFANTNVEDHSNADSDDSDDSTSIGHSSETIPQSGAESHSQTLPTSSTDSAEVCKLFNTPRPADLVIDCDQVRAAMASVTLPPSAFPPWAVGVSDSELTNQIQRLLSNTRPTDSSNSCSSTVLKDSE</sequence>